<protein>
    <submittedName>
        <fullName evidence="1">Uncharacterized protein</fullName>
    </submittedName>
</protein>
<gene>
    <name evidence="1" type="ORF">MYCTH_2130777</name>
</gene>
<dbReference type="GeneID" id="11507135"/>
<dbReference type="EMBL" id="CP003008">
    <property type="protein sequence ID" value="AEO61605.1"/>
    <property type="molecule type" value="Genomic_DNA"/>
</dbReference>
<sequence>MGGVWHLDGILVDRKRTLREGACTQLRPLFSGMVFTQVKNARKGVLDAQPPPPPSPLPAEMMFARHTEVVHATPAMVAKALQAGSCGGPALWEGIQASDLEWAFPLAALALGMVDGQFFIDELPLNVQLSRCRRKTGASRPHKRPSSVSFRCQSAAGVRTAGEQPIAWCSSKLLSLAIVQYHNVSQRRSVDGRPCSQQAKLSKPLCALSTTISHILNRVDQGDLAPRIAQFFTNPSEIMPAGSLVGLPLPVASGVGSCLG</sequence>
<accession>G2QPU2</accession>
<dbReference type="VEuPathDB" id="FungiDB:MYCTH_2130777"/>
<dbReference type="AlphaFoldDB" id="G2QPU2"/>
<dbReference type="RefSeq" id="XP_003666850.1">
    <property type="nucleotide sequence ID" value="XM_003666802.1"/>
</dbReference>
<keyword evidence="2" id="KW-1185">Reference proteome</keyword>
<name>G2QPU2_THET4</name>
<proteinExistence type="predicted"/>
<dbReference type="Proteomes" id="UP000007322">
    <property type="component" value="Chromosome 7"/>
</dbReference>
<dbReference type="HOGENOM" id="CLU_1070330_0_0_1"/>
<dbReference type="KEGG" id="mtm:MYCTH_2130777"/>
<organism evidence="1 2">
    <name type="scientific">Thermothelomyces thermophilus (strain ATCC 42464 / BCRC 31852 / DSM 1799)</name>
    <name type="common">Sporotrichum thermophile</name>
    <dbReference type="NCBI Taxonomy" id="573729"/>
    <lineage>
        <taxon>Eukaryota</taxon>
        <taxon>Fungi</taxon>
        <taxon>Dikarya</taxon>
        <taxon>Ascomycota</taxon>
        <taxon>Pezizomycotina</taxon>
        <taxon>Sordariomycetes</taxon>
        <taxon>Sordariomycetidae</taxon>
        <taxon>Sordariales</taxon>
        <taxon>Chaetomiaceae</taxon>
        <taxon>Thermothelomyces</taxon>
    </lineage>
</organism>
<evidence type="ECO:0000313" key="2">
    <source>
        <dbReference type="Proteomes" id="UP000007322"/>
    </source>
</evidence>
<dbReference type="InParanoid" id="G2QPU2"/>
<evidence type="ECO:0000313" key="1">
    <source>
        <dbReference type="EMBL" id="AEO61605.1"/>
    </source>
</evidence>
<reference evidence="1 2" key="1">
    <citation type="journal article" date="2011" name="Nat. Biotechnol.">
        <title>Comparative genomic analysis of the thermophilic biomass-degrading fungi Myceliophthora thermophila and Thielavia terrestris.</title>
        <authorList>
            <person name="Berka R.M."/>
            <person name="Grigoriev I.V."/>
            <person name="Otillar R."/>
            <person name="Salamov A."/>
            <person name="Grimwood J."/>
            <person name="Reid I."/>
            <person name="Ishmael N."/>
            <person name="John T."/>
            <person name="Darmond C."/>
            <person name="Moisan M.-C."/>
            <person name="Henrissat B."/>
            <person name="Coutinho P.M."/>
            <person name="Lombard V."/>
            <person name="Natvig D.O."/>
            <person name="Lindquist E."/>
            <person name="Schmutz J."/>
            <person name="Lucas S."/>
            <person name="Harris P."/>
            <person name="Powlowski J."/>
            <person name="Bellemare A."/>
            <person name="Taylor D."/>
            <person name="Butler G."/>
            <person name="de Vries R.P."/>
            <person name="Allijn I.E."/>
            <person name="van den Brink J."/>
            <person name="Ushinsky S."/>
            <person name="Storms R."/>
            <person name="Powell A.J."/>
            <person name="Paulsen I.T."/>
            <person name="Elbourne L.D.H."/>
            <person name="Baker S.E."/>
            <person name="Magnuson J."/>
            <person name="LaBoissiere S."/>
            <person name="Clutterbuck A.J."/>
            <person name="Martinez D."/>
            <person name="Wogulis M."/>
            <person name="de Leon A.L."/>
            <person name="Rey M.W."/>
            <person name="Tsang A."/>
        </authorList>
    </citation>
    <scope>NUCLEOTIDE SEQUENCE [LARGE SCALE GENOMIC DNA]</scope>
    <source>
        <strain evidence="2">ATCC 42464 / BCRC 31852 / DSM 1799</strain>
    </source>
</reference>